<gene>
    <name evidence="2" type="ORF">SAMN04488075_2447</name>
</gene>
<dbReference type="STRING" id="65735.SAMN04488075_2447"/>
<protein>
    <submittedName>
        <fullName evidence="2">Glycosyltransferase family 25 (LPS biosynthesis protein)</fullName>
    </submittedName>
</protein>
<evidence type="ECO:0000313" key="3">
    <source>
        <dbReference type="Proteomes" id="UP000199125"/>
    </source>
</evidence>
<proteinExistence type="predicted"/>
<dbReference type="RefSeq" id="WP_090848367.1">
    <property type="nucleotide sequence ID" value="NZ_FNXG01000004.1"/>
</dbReference>
<organism evidence="2 3">
    <name type="scientific">Paracoccus alkenifer</name>
    <dbReference type="NCBI Taxonomy" id="65735"/>
    <lineage>
        <taxon>Bacteria</taxon>
        <taxon>Pseudomonadati</taxon>
        <taxon>Pseudomonadota</taxon>
        <taxon>Alphaproteobacteria</taxon>
        <taxon>Rhodobacterales</taxon>
        <taxon>Paracoccaceae</taxon>
        <taxon>Paracoccus</taxon>
    </lineage>
</organism>
<sequence length="255" mass="28745">MGTNSQPDTRLGVSLLSMFEHIYVINLPSRTDRKQEIARQLARIGLSFDHPAVTLFPASRPDDRGEFPTIGTRGCYESHMGVIKSAIAQGWKTYLVIEDDADFSSDFEHRIEALVASARNIEWDIFYGWMPEVDGETVPAGPDTLAEIPAGQGVLQTHFMGFKSSVLDEMIRYIQAIYHRPFGDPRGGAMHVDGAISWFRAAHPHYRTFAPTTPVAIQRPSRSDIHSLRWFDRIDVLSPMLVALRKLKARLQKSH</sequence>
<dbReference type="Pfam" id="PF01755">
    <property type="entry name" value="Glyco_transf_25"/>
    <property type="match status" value="1"/>
</dbReference>
<dbReference type="EMBL" id="FNXG01000004">
    <property type="protein sequence ID" value="SEI04659.1"/>
    <property type="molecule type" value="Genomic_DNA"/>
</dbReference>
<dbReference type="GO" id="GO:0016740">
    <property type="term" value="F:transferase activity"/>
    <property type="evidence" value="ECO:0007669"/>
    <property type="project" value="UniProtKB-KW"/>
</dbReference>
<dbReference type="InterPro" id="IPR002654">
    <property type="entry name" value="Glyco_trans_25"/>
</dbReference>
<dbReference type="AlphaFoldDB" id="A0A1H6N078"/>
<feature type="domain" description="Glycosyl transferase family 25" evidence="1">
    <location>
        <begin position="20"/>
        <end position="119"/>
    </location>
</feature>
<dbReference type="OrthoDB" id="9816113at2"/>
<evidence type="ECO:0000259" key="1">
    <source>
        <dbReference type="Pfam" id="PF01755"/>
    </source>
</evidence>
<dbReference type="CDD" id="cd06532">
    <property type="entry name" value="Glyco_transf_25"/>
    <property type="match status" value="1"/>
</dbReference>
<dbReference type="Proteomes" id="UP000199125">
    <property type="component" value="Unassembled WGS sequence"/>
</dbReference>
<reference evidence="3" key="1">
    <citation type="submission" date="2016-10" db="EMBL/GenBank/DDBJ databases">
        <authorList>
            <person name="Varghese N."/>
            <person name="Submissions S."/>
        </authorList>
    </citation>
    <scope>NUCLEOTIDE SEQUENCE [LARGE SCALE GENOMIC DNA]</scope>
    <source>
        <strain evidence="3">DSM 11593</strain>
    </source>
</reference>
<evidence type="ECO:0000313" key="2">
    <source>
        <dbReference type="EMBL" id="SEI04659.1"/>
    </source>
</evidence>
<name>A0A1H6N078_9RHOB</name>
<keyword evidence="3" id="KW-1185">Reference proteome</keyword>
<accession>A0A1H6N078</accession>
<keyword evidence="2" id="KW-0808">Transferase</keyword>